<dbReference type="Pfam" id="PF06325">
    <property type="entry name" value="PrmA"/>
    <property type="match status" value="1"/>
</dbReference>
<keyword evidence="7" id="KW-0687">Ribonucleoprotein</keyword>
<evidence type="ECO:0000256" key="5">
    <source>
        <dbReference type="ARBA" id="ARBA00022691"/>
    </source>
</evidence>
<organism evidence="7 8">
    <name type="scientific">Candidatus Wallbacteria bacterium GWC2_49_35</name>
    <dbReference type="NCBI Taxonomy" id="1817813"/>
    <lineage>
        <taxon>Bacteria</taxon>
        <taxon>Candidatus Walliibacteriota</taxon>
    </lineage>
</organism>
<reference evidence="7 8" key="1">
    <citation type="journal article" date="2016" name="Nat. Commun.">
        <title>Thousands of microbial genomes shed light on interconnected biogeochemical processes in an aquifer system.</title>
        <authorList>
            <person name="Anantharaman K."/>
            <person name="Brown C.T."/>
            <person name="Hug L.A."/>
            <person name="Sharon I."/>
            <person name="Castelle C.J."/>
            <person name="Probst A.J."/>
            <person name="Thomas B.C."/>
            <person name="Singh A."/>
            <person name="Wilkins M.J."/>
            <person name="Karaoz U."/>
            <person name="Brodie E.L."/>
            <person name="Williams K.H."/>
            <person name="Hubbard S.S."/>
            <person name="Banfield J.F."/>
        </authorList>
    </citation>
    <scope>NUCLEOTIDE SEQUENCE [LARGE SCALE GENOMIC DNA]</scope>
</reference>
<dbReference type="HAMAP" id="MF_00735">
    <property type="entry name" value="Methyltr_PrmA"/>
    <property type="match status" value="1"/>
</dbReference>
<evidence type="ECO:0000256" key="1">
    <source>
        <dbReference type="ARBA" id="ARBA00009741"/>
    </source>
</evidence>
<dbReference type="GO" id="GO:0032259">
    <property type="term" value="P:methylation"/>
    <property type="evidence" value="ECO:0007669"/>
    <property type="project" value="UniProtKB-KW"/>
</dbReference>
<dbReference type="GO" id="GO:0005840">
    <property type="term" value="C:ribosome"/>
    <property type="evidence" value="ECO:0007669"/>
    <property type="project" value="UniProtKB-KW"/>
</dbReference>
<name>A0A1F7WKM3_9BACT</name>
<comment type="similarity">
    <text evidence="1 6">Belongs to the methyltransferase superfamily. PrmA family.</text>
</comment>
<evidence type="ECO:0000256" key="4">
    <source>
        <dbReference type="ARBA" id="ARBA00022679"/>
    </source>
</evidence>
<evidence type="ECO:0000313" key="7">
    <source>
        <dbReference type="EMBL" id="OGM02959.1"/>
    </source>
</evidence>
<comment type="caution">
    <text evidence="7">The sequence shown here is derived from an EMBL/GenBank/DDBJ whole genome shotgun (WGS) entry which is preliminary data.</text>
</comment>
<comment type="subcellular location">
    <subcellularLocation>
        <location evidence="6">Cytoplasm</location>
    </subcellularLocation>
</comment>
<dbReference type="EC" id="2.1.1.-" evidence="6"/>
<dbReference type="NCBIfam" id="TIGR00406">
    <property type="entry name" value="prmA"/>
    <property type="match status" value="1"/>
</dbReference>
<feature type="binding site" evidence="6">
    <location>
        <position position="242"/>
    </location>
    <ligand>
        <name>S-adenosyl-L-methionine</name>
        <dbReference type="ChEBI" id="CHEBI:59789"/>
    </ligand>
</feature>
<protein>
    <recommendedName>
        <fullName evidence="6">Ribosomal protein L11 methyltransferase</fullName>
        <shortName evidence="6">L11 Mtase</shortName>
        <ecNumber evidence="6">2.1.1.-</ecNumber>
    </recommendedName>
</protein>
<gene>
    <name evidence="6" type="primary">prmA</name>
    <name evidence="7" type="ORF">A2008_11085</name>
</gene>
<dbReference type="STRING" id="1817813.A2008_11085"/>
<dbReference type="AlphaFoldDB" id="A0A1F7WKM3"/>
<comment type="function">
    <text evidence="6">Methylates ribosomal protein L11.</text>
</comment>
<feature type="binding site" evidence="6">
    <location>
        <position position="148"/>
    </location>
    <ligand>
        <name>S-adenosyl-L-methionine</name>
        <dbReference type="ChEBI" id="CHEBI:59789"/>
    </ligand>
</feature>
<dbReference type="EMBL" id="MGFH01000193">
    <property type="protein sequence ID" value="OGM02959.1"/>
    <property type="molecule type" value="Genomic_DNA"/>
</dbReference>
<keyword evidence="2 6" id="KW-0963">Cytoplasm</keyword>
<proteinExistence type="inferred from homology"/>
<sequence length="306" mass="34415">MPELKPQPPKKWTAVTIDCDVIQNEQILAILYTFYSSGGVEIKELAGGRNLIIAYFSESGASKNIESLKKRIKSDTAIIGGAGNIGFSEFTVDEEDWANSWKKFFSPKKLGKKIIVTPNWENYKPSRSQLPIFIEPGMAFGTGHHETTELCVKLLEETIKKDDIVFDVGTGTAILAIAAKLLGASLIVGTDNDKYAVRIARENIKLNKCEDTVKAFYGNLLSFRGKIRDELLLRKCDVIICNILKDAVLKLPEKLKEFMRPKAVVIISGILESQYEEVRREFEKRGFKSRRVAQKSEWIACSFTLK</sequence>
<keyword evidence="3 6" id="KW-0489">Methyltransferase</keyword>
<dbReference type="InterPro" id="IPR050078">
    <property type="entry name" value="Ribosomal_L11_MeTrfase_PrmA"/>
</dbReference>
<feature type="binding site" evidence="6">
    <location>
        <position position="191"/>
    </location>
    <ligand>
        <name>S-adenosyl-L-methionine</name>
        <dbReference type="ChEBI" id="CHEBI:59789"/>
    </ligand>
</feature>
<dbReference type="PANTHER" id="PTHR43648">
    <property type="entry name" value="ELECTRON TRANSFER FLAVOPROTEIN BETA SUBUNIT LYSINE METHYLTRANSFERASE"/>
    <property type="match status" value="1"/>
</dbReference>
<accession>A0A1F7WKM3</accession>
<evidence type="ECO:0000313" key="8">
    <source>
        <dbReference type="Proteomes" id="UP000178735"/>
    </source>
</evidence>
<comment type="catalytic activity">
    <reaction evidence="6">
        <text>L-lysyl-[protein] + 3 S-adenosyl-L-methionine = N(6),N(6),N(6)-trimethyl-L-lysyl-[protein] + 3 S-adenosyl-L-homocysteine + 3 H(+)</text>
        <dbReference type="Rhea" id="RHEA:54192"/>
        <dbReference type="Rhea" id="RHEA-COMP:9752"/>
        <dbReference type="Rhea" id="RHEA-COMP:13826"/>
        <dbReference type="ChEBI" id="CHEBI:15378"/>
        <dbReference type="ChEBI" id="CHEBI:29969"/>
        <dbReference type="ChEBI" id="CHEBI:57856"/>
        <dbReference type="ChEBI" id="CHEBI:59789"/>
        <dbReference type="ChEBI" id="CHEBI:61961"/>
    </reaction>
</comment>
<feature type="binding site" evidence="6">
    <location>
        <position position="169"/>
    </location>
    <ligand>
        <name>S-adenosyl-L-methionine</name>
        <dbReference type="ChEBI" id="CHEBI:59789"/>
    </ligand>
</feature>
<dbReference type="CDD" id="cd02440">
    <property type="entry name" value="AdoMet_MTases"/>
    <property type="match status" value="1"/>
</dbReference>
<dbReference type="Gene3D" id="3.40.50.150">
    <property type="entry name" value="Vaccinia Virus protein VP39"/>
    <property type="match status" value="1"/>
</dbReference>
<dbReference type="InterPro" id="IPR029063">
    <property type="entry name" value="SAM-dependent_MTases_sf"/>
</dbReference>
<keyword evidence="5 6" id="KW-0949">S-adenosyl-L-methionine</keyword>
<dbReference type="GO" id="GO:0005737">
    <property type="term" value="C:cytoplasm"/>
    <property type="evidence" value="ECO:0007669"/>
    <property type="project" value="UniProtKB-SubCell"/>
</dbReference>
<dbReference type="GO" id="GO:0016279">
    <property type="term" value="F:protein-lysine N-methyltransferase activity"/>
    <property type="evidence" value="ECO:0007669"/>
    <property type="project" value="RHEA"/>
</dbReference>
<dbReference type="SUPFAM" id="SSF53335">
    <property type="entry name" value="S-adenosyl-L-methionine-dependent methyltransferases"/>
    <property type="match status" value="1"/>
</dbReference>
<dbReference type="InterPro" id="IPR004498">
    <property type="entry name" value="Ribosomal_PrmA_MeTrfase"/>
</dbReference>
<keyword evidence="4 6" id="KW-0808">Transferase</keyword>
<evidence type="ECO:0000256" key="6">
    <source>
        <dbReference type="HAMAP-Rule" id="MF_00735"/>
    </source>
</evidence>
<dbReference type="PANTHER" id="PTHR43648:SF1">
    <property type="entry name" value="ELECTRON TRANSFER FLAVOPROTEIN BETA SUBUNIT LYSINE METHYLTRANSFERASE"/>
    <property type="match status" value="1"/>
</dbReference>
<keyword evidence="7" id="KW-0689">Ribosomal protein</keyword>
<dbReference type="PIRSF" id="PIRSF000401">
    <property type="entry name" value="RPL11_MTase"/>
    <property type="match status" value="1"/>
</dbReference>
<evidence type="ECO:0000256" key="2">
    <source>
        <dbReference type="ARBA" id="ARBA00022490"/>
    </source>
</evidence>
<evidence type="ECO:0000256" key="3">
    <source>
        <dbReference type="ARBA" id="ARBA00022603"/>
    </source>
</evidence>
<dbReference type="Proteomes" id="UP000178735">
    <property type="component" value="Unassembled WGS sequence"/>
</dbReference>